<evidence type="ECO:0000256" key="1">
    <source>
        <dbReference type="ARBA" id="ARBA00004245"/>
    </source>
</evidence>
<dbReference type="Pfam" id="PF21711">
    <property type="entry name" value="DCTN5"/>
    <property type="match status" value="1"/>
</dbReference>
<keyword evidence="7" id="KW-1185">Reference proteome</keyword>
<dbReference type="HOGENOM" id="CLU_088622_0_0_1"/>
<evidence type="ECO:0000313" key="6">
    <source>
        <dbReference type="EMBL" id="EPZ30974.1"/>
    </source>
</evidence>
<gene>
    <name evidence="6" type="ORF">O9G_006037</name>
</gene>
<dbReference type="Gene3D" id="2.160.10.10">
    <property type="entry name" value="Hexapeptide repeat proteins"/>
    <property type="match status" value="1"/>
</dbReference>
<dbReference type="GO" id="GO:0005869">
    <property type="term" value="C:dynactin complex"/>
    <property type="evidence" value="ECO:0007669"/>
    <property type="project" value="TreeGrafter"/>
</dbReference>
<dbReference type="OMA" id="WCKQEYL"/>
<evidence type="ECO:0000256" key="2">
    <source>
        <dbReference type="ARBA" id="ARBA00022490"/>
    </source>
</evidence>
<keyword evidence="3" id="KW-0206">Cytoskeleton</keyword>
<accession>A0A075AMQ9</accession>
<evidence type="ECO:0000256" key="5">
    <source>
        <dbReference type="ARBA" id="ARBA00034865"/>
    </source>
</evidence>
<protein>
    <recommendedName>
        <fullName evidence="5">Dynactin subunit 5</fullName>
    </recommendedName>
</protein>
<evidence type="ECO:0000256" key="4">
    <source>
        <dbReference type="ARBA" id="ARBA00034706"/>
    </source>
</evidence>
<dbReference type="EMBL" id="KE561325">
    <property type="protein sequence ID" value="EPZ30974.1"/>
    <property type="molecule type" value="Genomic_DNA"/>
</dbReference>
<dbReference type="CDD" id="cd03359">
    <property type="entry name" value="LbH_Dynactin_5"/>
    <property type="match status" value="1"/>
</dbReference>
<evidence type="ECO:0000313" key="7">
    <source>
        <dbReference type="Proteomes" id="UP000030755"/>
    </source>
</evidence>
<proteinExistence type="inferred from homology"/>
<comment type="similarity">
    <text evidence="4">Belongs to the dynactin subunits 5/6 family. Dynactin subunit 5 subfamily.</text>
</comment>
<keyword evidence="2" id="KW-0963">Cytoplasm</keyword>
<reference evidence="6 7" key="1">
    <citation type="journal article" date="2013" name="Curr. Biol.">
        <title>Shared signatures of parasitism and phylogenomics unite Cryptomycota and microsporidia.</title>
        <authorList>
            <person name="James T.Y."/>
            <person name="Pelin A."/>
            <person name="Bonen L."/>
            <person name="Ahrendt S."/>
            <person name="Sain D."/>
            <person name="Corradi N."/>
            <person name="Stajich J.E."/>
        </authorList>
    </citation>
    <scope>NUCLEOTIDE SEQUENCE [LARGE SCALE GENOMIC DNA]</scope>
    <source>
        <strain evidence="6 7">CSF55</strain>
    </source>
</reference>
<dbReference type="InterPro" id="IPR047125">
    <property type="entry name" value="DCTN5"/>
</dbReference>
<dbReference type="PANTHER" id="PTHR46126:SF1">
    <property type="entry name" value="DYNACTIN SUBUNIT 5"/>
    <property type="match status" value="1"/>
</dbReference>
<dbReference type="OrthoDB" id="417208at2759"/>
<dbReference type="InterPro" id="IPR011004">
    <property type="entry name" value="Trimer_LpxA-like_sf"/>
</dbReference>
<dbReference type="PANTHER" id="PTHR46126">
    <property type="entry name" value="DYNACTIN SUBUNIT 5"/>
    <property type="match status" value="1"/>
</dbReference>
<name>A0A075AMQ9_ROZAC</name>
<dbReference type="STRING" id="988480.A0A075AMQ9"/>
<dbReference type="AlphaFoldDB" id="A0A075AMQ9"/>
<evidence type="ECO:0000256" key="3">
    <source>
        <dbReference type="ARBA" id="ARBA00023212"/>
    </source>
</evidence>
<dbReference type="Proteomes" id="UP000030755">
    <property type="component" value="Unassembled WGS sequence"/>
</dbReference>
<dbReference type="SUPFAM" id="SSF51161">
    <property type="entry name" value="Trimeric LpxA-like enzymes"/>
    <property type="match status" value="1"/>
</dbReference>
<organism evidence="6 7">
    <name type="scientific">Rozella allomycis (strain CSF55)</name>
    <dbReference type="NCBI Taxonomy" id="988480"/>
    <lineage>
        <taxon>Eukaryota</taxon>
        <taxon>Fungi</taxon>
        <taxon>Fungi incertae sedis</taxon>
        <taxon>Cryptomycota</taxon>
        <taxon>Cryptomycota incertae sedis</taxon>
        <taxon>Rozella</taxon>
    </lineage>
</organism>
<comment type="subcellular location">
    <subcellularLocation>
        <location evidence="1">Cytoplasm</location>
        <location evidence="1">Cytoskeleton</location>
    </subcellularLocation>
</comment>
<sequence length="187" mass="20870">MERPLEYYDPNEIIQTDSGNKISRKSTIYGSQSITIAGKTIVNSGSILRGDLKKQGSQFAISIGKYCYISKGVKIIPPARLVNGIEAFYPIRIGDHVYIGENSQVKASSIGSNVYIGKNCVIGEFVVIKDGAYINDNTTISPHAVIPSWTVWYGKNQFSDDFLAASFLQYMENLTRECYFKFLPKSR</sequence>